<dbReference type="AlphaFoldDB" id="A0AAN0XZV1"/>
<dbReference type="KEGG" id="vbr:A6E01_20205"/>
<geneLocation type="plasmid" evidence="1 2">
    <name>unnamed1</name>
</geneLocation>
<evidence type="ECO:0000313" key="2">
    <source>
        <dbReference type="Proteomes" id="UP000092018"/>
    </source>
</evidence>
<sequence length="291" mass="32192">MTTQTTLVTITGRWGEASQKVHTDDIKFIRQLFIEGYLSASAKYKNMNACKIFDRAISDMKANGSSDASLNRFLITAGGCFIAHTGNLPTPENGEIVIHTDAISEPDYIETNEPNQPPHLVVLRSSHTQRLKLSIGTEAKSLNSLIAASIHSLAQICNDMHIVAALAGNKVTEEFFDCAPIWIERSIDSSTTLSQTFEEKIDQTCEKHARNDTILTPSEMHSLALDRKQLDLTLELTHTAVLQIVGMHIYNTGEPPAFLHINKGRPVLLIEDDLLGIKKEAKPTQHNSTIH</sequence>
<reference evidence="1 2" key="1">
    <citation type="submission" date="2016-06" db="EMBL/GenBank/DDBJ databases">
        <title>Adaptive Radiation by Waves of Gene Transfer Leads to Fine-Scale Resource Partitioning in Marine Microbes.</title>
        <authorList>
            <person name="Hehemann J.-H."/>
            <person name="Arevalo P."/>
            <person name="Datta M.S."/>
            <person name="Yu X."/>
            <person name="Corzett C."/>
            <person name="Henschel A."/>
            <person name="Preheim S.P."/>
            <person name="Timberlake S."/>
            <person name="Alm E.J."/>
            <person name="Polz M.F."/>
        </authorList>
    </citation>
    <scope>NUCLEOTIDE SEQUENCE [LARGE SCALE GENOMIC DNA]</scope>
    <source>
        <strain evidence="1 2">FF50</strain>
        <plasmid evidence="1 2">unnamed1</plasmid>
    </source>
</reference>
<accession>A0AAN0XZV1</accession>
<name>A0AAN0XZV1_9VIBR</name>
<organism evidence="1 2">
    <name type="scientific">Vibrio breoganii</name>
    <dbReference type="NCBI Taxonomy" id="553239"/>
    <lineage>
        <taxon>Bacteria</taxon>
        <taxon>Pseudomonadati</taxon>
        <taxon>Pseudomonadota</taxon>
        <taxon>Gammaproteobacteria</taxon>
        <taxon>Vibrionales</taxon>
        <taxon>Vibrionaceae</taxon>
        <taxon>Vibrio</taxon>
    </lineage>
</organism>
<gene>
    <name evidence="1" type="ORF">A6E01_20205</name>
</gene>
<dbReference type="EMBL" id="CP016179">
    <property type="protein sequence ID" value="ANO35537.1"/>
    <property type="molecule type" value="Genomic_DNA"/>
</dbReference>
<evidence type="ECO:0000313" key="1">
    <source>
        <dbReference type="EMBL" id="ANO35537.1"/>
    </source>
</evidence>
<dbReference type="RefSeq" id="WP_065211296.1">
    <property type="nucleotide sequence ID" value="NZ_CP016179.1"/>
</dbReference>
<proteinExistence type="predicted"/>
<dbReference type="Proteomes" id="UP000092018">
    <property type="component" value="Plasmid unnamed1"/>
</dbReference>
<keyword evidence="1" id="KW-0614">Plasmid</keyword>
<protein>
    <submittedName>
        <fullName evidence="1">Uncharacterized protein</fullName>
    </submittedName>
</protein>